<evidence type="ECO:0000259" key="1">
    <source>
        <dbReference type="Pfam" id="PF07796"/>
    </source>
</evidence>
<dbReference type="InterPro" id="IPR019215">
    <property type="entry name" value="DUF2115"/>
</dbReference>
<proteinExistence type="predicted"/>
<dbReference type="InterPro" id="IPR012437">
    <property type="entry name" value="DUF1638"/>
</dbReference>
<gene>
    <name evidence="2" type="ORF">SPACI_034470</name>
</gene>
<organism evidence="2 3">
    <name type="scientific">Sporomusa acidovorans (strain ATCC 49682 / DSM 3132 / Mol)</name>
    <dbReference type="NCBI Taxonomy" id="1123286"/>
    <lineage>
        <taxon>Bacteria</taxon>
        <taxon>Bacillati</taxon>
        <taxon>Bacillota</taxon>
        <taxon>Negativicutes</taxon>
        <taxon>Selenomonadales</taxon>
        <taxon>Sporomusaceae</taxon>
        <taxon>Sporomusa</taxon>
    </lineage>
</organism>
<protein>
    <recommendedName>
        <fullName evidence="1">DUF1638 domain-containing protein</fullName>
    </recommendedName>
</protein>
<feature type="domain" description="DUF1638" evidence="1">
    <location>
        <begin position="37"/>
        <end position="155"/>
    </location>
</feature>
<evidence type="ECO:0000313" key="3">
    <source>
        <dbReference type="Proteomes" id="UP000216052"/>
    </source>
</evidence>
<name>A0ABZ3J636_SPOA4</name>
<accession>A0ABZ3J636</accession>
<evidence type="ECO:0000313" key="2">
    <source>
        <dbReference type="EMBL" id="XFO73361.1"/>
    </source>
</evidence>
<dbReference type="EMBL" id="CP155571">
    <property type="protein sequence ID" value="XFO73361.1"/>
    <property type="molecule type" value="Genomic_DNA"/>
</dbReference>
<dbReference type="RefSeq" id="WP_373657471.1">
    <property type="nucleotide sequence ID" value="NZ_CP155571.1"/>
</dbReference>
<dbReference type="Pfam" id="PF09888">
    <property type="entry name" value="DUF2115"/>
    <property type="match status" value="1"/>
</dbReference>
<sequence length="192" mass="21675">MKICLLGCGIYQPELGQVLAQIKAEKLFDCELTETYLPINLHNDLKKLKTAVQEALDASDADRIILLYGSKCHPEFDLFLQEYPIVRFDQSNCVELVMGKGLLEGGMDSRTFYLTSGWMLKWRELFDPGWGVDEVAIRQSFGCYNRILFTDSGMTAYGNTFYCPVKNKQVPGMPSLCQYCAAEAIYDCTAKS</sequence>
<dbReference type="Proteomes" id="UP000216052">
    <property type="component" value="Chromosome"/>
</dbReference>
<reference evidence="2" key="1">
    <citation type="submission" date="2024-05" db="EMBL/GenBank/DDBJ databases">
        <title>Isolation and characterization of Sporomusa carbonis sp. nov., a carboxydotrophic hydrogenogen in the genus of Sporomusa isolated from a charcoal burning pile.</title>
        <authorList>
            <person name="Boeer T."/>
            <person name="Rosenbaum F."/>
            <person name="Eysell L."/>
            <person name="Mueller V."/>
            <person name="Daniel R."/>
            <person name="Poehlein A."/>
        </authorList>
    </citation>
    <scope>NUCLEOTIDE SEQUENCE [LARGE SCALE GENOMIC DNA]</scope>
    <source>
        <strain evidence="2">DSM 3132</strain>
    </source>
</reference>
<dbReference type="Pfam" id="PF07796">
    <property type="entry name" value="DUF1638"/>
    <property type="match status" value="1"/>
</dbReference>
<keyword evidence="3" id="KW-1185">Reference proteome</keyword>